<proteinExistence type="predicted"/>
<reference evidence="1" key="1">
    <citation type="journal article" date="2014" name="PLoS ONE">
        <title>Transcriptome-Based Identification of ABC Transporters in the Western Tarnished Plant Bug Lygus hesperus.</title>
        <authorList>
            <person name="Hull J.J."/>
            <person name="Chaney K."/>
            <person name="Geib S.M."/>
            <person name="Fabrick J.A."/>
            <person name="Brent C.S."/>
            <person name="Walsh D."/>
            <person name="Lavine L.C."/>
        </authorList>
    </citation>
    <scope>NUCLEOTIDE SEQUENCE</scope>
</reference>
<reference evidence="1" key="2">
    <citation type="submission" date="2014-07" db="EMBL/GenBank/DDBJ databases">
        <authorList>
            <person name="Hull J."/>
        </authorList>
    </citation>
    <scope>NUCLEOTIDE SEQUENCE</scope>
</reference>
<organism evidence="1">
    <name type="scientific">Lygus hesperus</name>
    <name type="common">Western plant bug</name>
    <dbReference type="NCBI Taxonomy" id="30085"/>
    <lineage>
        <taxon>Eukaryota</taxon>
        <taxon>Metazoa</taxon>
        <taxon>Ecdysozoa</taxon>
        <taxon>Arthropoda</taxon>
        <taxon>Hexapoda</taxon>
        <taxon>Insecta</taxon>
        <taxon>Pterygota</taxon>
        <taxon>Neoptera</taxon>
        <taxon>Paraneoptera</taxon>
        <taxon>Hemiptera</taxon>
        <taxon>Heteroptera</taxon>
        <taxon>Panheteroptera</taxon>
        <taxon>Cimicomorpha</taxon>
        <taxon>Miridae</taxon>
        <taxon>Mirini</taxon>
        <taxon>Lygus</taxon>
    </lineage>
</organism>
<evidence type="ECO:0000313" key="1">
    <source>
        <dbReference type="EMBL" id="JAG15270.1"/>
    </source>
</evidence>
<accession>A0A0A9XDU7</accession>
<sequence>PPKYFETTLSNSSFLTTERNTSQQMTVHISLLYFLTQTILVLSTIPPFHRFCGLRNDLGFCQHVKAPSMNDLLVSPQMGYYDPPGSHHLHPTKSHQPLIDHRFGHFNNLDTRHFLDMFLHENNNEDAVSPLDIPLDSTYTHHPNRWEWNN</sequence>
<name>A0A0A9XDU7_LYGHE</name>
<dbReference type="AlphaFoldDB" id="A0A0A9XDU7"/>
<feature type="non-terminal residue" evidence="1">
    <location>
        <position position="1"/>
    </location>
</feature>
<gene>
    <name evidence="1" type="primary">mor2</name>
    <name evidence="1" type="ORF">CM83_50986</name>
</gene>
<protein>
    <submittedName>
        <fullName evidence="1">Cell polarity protein mor2</fullName>
    </submittedName>
</protein>
<dbReference type="EMBL" id="GBHO01028334">
    <property type="protein sequence ID" value="JAG15270.1"/>
    <property type="molecule type" value="Transcribed_RNA"/>
</dbReference>